<dbReference type="AlphaFoldDB" id="A0A812PAJ4"/>
<sequence>MAIMTNMGMHVFHPDWQNVRPGTMPQGRQFSTTFRMITLKVFGREEEIMLPVQTCTKVADVRDALARALGLDPESVRLRLAWLAVLLCARGNQQFTPVGFEDVQEVWIIGDLHGDMQCAEQWVKRTGLVDLDTWKWQGGERSALVFMGDYVDRGPDGLQVLSFVRNLTWSFPRNVLALMGNHDLYFLADSVLPDGATTLMGIPVRDFSFSFIHPEEYLNWVPASDAKAEDKSEIMPSLLAALQYVYQMRLERQVMMTNGPDQRSLFAWPPFIHNETLRQRSVQRLEQWQQHLAEGLHSSGLAEWLLERPALAVVAGTLFVHGGLMPVRDVSELVPLAPGHLHSDLGQLLQDGGAGLELLQQATTYRGFHADDPRGCSEVESVLRAVRKVANVSRIVVGHTPDDEVRIRCREKLVAADAALSRYYRAYGNRYCPIKTDVQRLANAGCSAPVPAECQGQVAHLQSNGKVRRVPMTGFDKWTDEEAAHSEHSPSCWVPLTGSKADSGAGTMRLKLVGRIGFEPLNSQFAHSASSAVDSSLETAGTAMRGVMPPILVTSALRDGIGILFLVKQGCSTRKQMLSEEVATSVIVKGIKSFRPSRHEWPHPTGVIGAGYNGLKTAMLYTKAGNDNYVVFDRNDKVGGYCWITAANTHSKLQTEFGSFHIWWGQDLVTEKCPYPKGWEIWPKKKEAPLRDQGGRRNGLNLT</sequence>
<comment type="caution">
    <text evidence="2">The sequence shown here is derived from an EMBL/GenBank/DDBJ whole genome shotgun (WGS) entry which is preliminary data.</text>
</comment>
<dbReference type="PANTHER" id="PTHR46546:SF4">
    <property type="entry name" value="SHEWANELLA-LIKE PROTEIN PHOSPHATASE 1"/>
    <property type="match status" value="1"/>
</dbReference>
<dbReference type="OrthoDB" id="10267127at2759"/>
<accession>A0A812PAJ4</accession>
<feature type="domain" description="Calcineurin-like phosphoesterase" evidence="1">
    <location>
        <begin position="106"/>
        <end position="225"/>
    </location>
</feature>
<keyword evidence="3" id="KW-1185">Reference proteome</keyword>
<dbReference type="GO" id="GO:0016787">
    <property type="term" value="F:hydrolase activity"/>
    <property type="evidence" value="ECO:0007669"/>
    <property type="project" value="InterPro"/>
</dbReference>
<dbReference type="EMBL" id="CAJNDS010002102">
    <property type="protein sequence ID" value="CAE7327624.1"/>
    <property type="molecule type" value="Genomic_DNA"/>
</dbReference>
<dbReference type="Gene3D" id="3.60.21.10">
    <property type="match status" value="1"/>
</dbReference>
<evidence type="ECO:0000313" key="2">
    <source>
        <dbReference type="EMBL" id="CAE7327624.1"/>
    </source>
</evidence>
<evidence type="ECO:0000313" key="3">
    <source>
        <dbReference type="Proteomes" id="UP000604046"/>
    </source>
</evidence>
<protein>
    <submittedName>
        <fullName evidence="2">SLP2 protein</fullName>
    </submittedName>
</protein>
<dbReference type="InterPro" id="IPR004843">
    <property type="entry name" value="Calcineurin-like_PHP"/>
</dbReference>
<name>A0A812PAJ4_9DINO</name>
<dbReference type="Gene3D" id="3.50.50.60">
    <property type="entry name" value="FAD/NAD(P)-binding domain"/>
    <property type="match status" value="1"/>
</dbReference>
<dbReference type="InterPro" id="IPR029052">
    <property type="entry name" value="Metallo-depent_PP-like"/>
</dbReference>
<proteinExistence type="predicted"/>
<dbReference type="InterPro" id="IPR036188">
    <property type="entry name" value="FAD/NAD-bd_sf"/>
</dbReference>
<reference evidence="2" key="1">
    <citation type="submission" date="2021-02" db="EMBL/GenBank/DDBJ databases">
        <authorList>
            <person name="Dougan E. K."/>
            <person name="Rhodes N."/>
            <person name="Thang M."/>
            <person name="Chan C."/>
        </authorList>
    </citation>
    <scope>NUCLEOTIDE SEQUENCE</scope>
</reference>
<dbReference type="SUPFAM" id="SSF51905">
    <property type="entry name" value="FAD/NAD(P)-binding domain"/>
    <property type="match status" value="1"/>
</dbReference>
<evidence type="ECO:0000259" key="1">
    <source>
        <dbReference type="Pfam" id="PF00149"/>
    </source>
</evidence>
<dbReference type="Proteomes" id="UP000604046">
    <property type="component" value="Unassembled WGS sequence"/>
</dbReference>
<dbReference type="SUPFAM" id="SSF56300">
    <property type="entry name" value="Metallo-dependent phosphatases"/>
    <property type="match status" value="1"/>
</dbReference>
<gene>
    <name evidence="2" type="primary">SLP2</name>
    <name evidence="2" type="ORF">SNAT2548_LOCUS17152</name>
</gene>
<dbReference type="PANTHER" id="PTHR46546">
    <property type="entry name" value="SHEWANELLA-LIKE PROTEIN PHOSPHATASE 1"/>
    <property type="match status" value="1"/>
</dbReference>
<dbReference type="Pfam" id="PF00149">
    <property type="entry name" value="Metallophos"/>
    <property type="match status" value="1"/>
</dbReference>
<organism evidence="2 3">
    <name type="scientific">Symbiodinium natans</name>
    <dbReference type="NCBI Taxonomy" id="878477"/>
    <lineage>
        <taxon>Eukaryota</taxon>
        <taxon>Sar</taxon>
        <taxon>Alveolata</taxon>
        <taxon>Dinophyceae</taxon>
        <taxon>Suessiales</taxon>
        <taxon>Symbiodiniaceae</taxon>
        <taxon>Symbiodinium</taxon>
    </lineage>
</organism>